<dbReference type="InterPro" id="IPR025996">
    <property type="entry name" value="MT1864/Rv1816-like_C"/>
</dbReference>
<evidence type="ECO:0000256" key="4">
    <source>
        <dbReference type="PROSITE-ProRule" id="PRU00335"/>
    </source>
</evidence>
<organism evidence="6 7">
    <name type="scientific">Zhongshania aquimaris</name>
    <dbReference type="NCBI Taxonomy" id="2857107"/>
    <lineage>
        <taxon>Bacteria</taxon>
        <taxon>Pseudomonadati</taxon>
        <taxon>Pseudomonadota</taxon>
        <taxon>Gammaproteobacteria</taxon>
        <taxon>Cellvibrionales</taxon>
        <taxon>Spongiibacteraceae</taxon>
        <taxon>Zhongshania</taxon>
    </lineage>
</organism>
<dbReference type="PANTHER" id="PTHR30055">
    <property type="entry name" value="HTH-TYPE TRANSCRIPTIONAL REGULATOR RUTR"/>
    <property type="match status" value="1"/>
</dbReference>
<evidence type="ECO:0000256" key="1">
    <source>
        <dbReference type="ARBA" id="ARBA00023015"/>
    </source>
</evidence>
<evidence type="ECO:0000313" key="7">
    <source>
        <dbReference type="Proteomes" id="UP001166291"/>
    </source>
</evidence>
<dbReference type="Proteomes" id="UP001166291">
    <property type="component" value="Unassembled WGS sequence"/>
</dbReference>
<evidence type="ECO:0000256" key="2">
    <source>
        <dbReference type="ARBA" id="ARBA00023125"/>
    </source>
</evidence>
<accession>A0ABS6VPS2</accession>
<keyword evidence="2 4" id="KW-0238">DNA-binding</keyword>
<feature type="DNA-binding region" description="H-T-H motif" evidence="4">
    <location>
        <begin position="43"/>
        <end position="62"/>
    </location>
</feature>
<keyword evidence="3" id="KW-0804">Transcription</keyword>
<dbReference type="InterPro" id="IPR001647">
    <property type="entry name" value="HTH_TetR"/>
</dbReference>
<dbReference type="Pfam" id="PF13305">
    <property type="entry name" value="TetR_C_33"/>
    <property type="match status" value="1"/>
</dbReference>
<dbReference type="PROSITE" id="PS50977">
    <property type="entry name" value="HTH_TETR_2"/>
    <property type="match status" value="1"/>
</dbReference>
<dbReference type="Pfam" id="PF00440">
    <property type="entry name" value="TetR_N"/>
    <property type="match status" value="1"/>
</dbReference>
<gene>
    <name evidence="6" type="ORF">KXJ70_06020</name>
</gene>
<comment type="caution">
    <text evidence="6">The sequence shown here is derived from an EMBL/GenBank/DDBJ whole genome shotgun (WGS) entry which is preliminary data.</text>
</comment>
<keyword evidence="1" id="KW-0805">Transcription regulation</keyword>
<dbReference type="PANTHER" id="PTHR30055:SF220">
    <property type="entry name" value="TETR-FAMILY REGULATORY PROTEIN"/>
    <property type="match status" value="1"/>
</dbReference>
<dbReference type="RefSeq" id="WP_219042523.1">
    <property type="nucleotide sequence ID" value="NZ_JAHWDQ010000001.1"/>
</dbReference>
<evidence type="ECO:0000256" key="3">
    <source>
        <dbReference type="ARBA" id="ARBA00023163"/>
    </source>
</evidence>
<evidence type="ECO:0000313" key="6">
    <source>
        <dbReference type="EMBL" id="MBW2940320.1"/>
    </source>
</evidence>
<keyword evidence="7" id="KW-1185">Reference proteome</keyword>
<feature type="domain" description="HTH tetR-type" evidence="5">
    <location>
        <begin position="20"/>
        <end position="80"/>
    </location>
</feature>
<sequence length="217" mass="24735">MTSHPESASCPTSEKPYHHGDLRRQILDEAARLLREEGEAGLSMRKLAQNLGVSRTAPYHHFADKQALLCGIAEEGFRHLREVVRTPPYIEGAEISEAAVRVFVRRYVQFSIDNAEYYELMFGARLWKSQQLTESLTVEAHNAFKVYIEQIRVWQQSIRNPNIDPLRFAQVSWSTLHGMSRLLIDGIYLDATAINVMSDTAAKMFWQQLCPPSQVAS</sequence>
<protein>
    <submittedName>
        <fullName evidence="6">TetR/AcrR family transcriptional regulator</fullName>
    </submittedName>
</protein>
<dbReference type="InterPro" id="IPR050109">
    <property type="entry name" value="HTH-type_TetR-like_transc_reg"/>
</dbReference>
<evidence type="ECO:0000259" key="5">
    <source>
        <dbReference type="PROSITE" id="PS50977"/>
    </source>
</evidence>
<dbReference type="EMBL" id="JAHWDQ010000001">
    <property type="protein sequence ID" value="MBW2940320.1"/>
    <property type="molecule type" value="Genomic_DNA"/>
</dbReference>
<proteinExistence type="predicted"/>
<name>A0ABS6VPS2_9GAMM</name>
<reference evidence="6" key="1">
    <citation type="submission" date="2021-07" db="EMBL/GenBank/DDBJ databases">
        <title>Zhongshania sp. CAU 1632 isolated from seawater.</title>
        <authorList>
            <person name="Kim W."/>
        </authorList>
    </citation>
    <scope>NUCLEOTIDE SEQUENCE</scope>
    <source>
        <strain evidence="6">CAU 1632</strain>
    </source>
</reference>